<feature type="compositionally biased region" description="Basic and acidic residues" evidence="1">
    <location>
        <begin position="35"/>
        <end position="47"/>
    </location>
</feature>
<accession>A0A183FV38</accession>
<sequence length="74" mass="8609">MTEKAKAPPTDDAVTPINTFPDPEEQDYIARKSKQRDQRRMHAMQERDEADDTLFEIPMRMPEVDFTRQTAVVA</sequence>
<dbReference type="Proteomes" id="UP000050761">
    <property type="component" value="Unassembled WGS sequence"/>
</dbReference>
<dbReference type="AlphaFoldDB" id="A0A183FV38"/>
<evidence type="ECO:0000313" key="3">
    <source>
        <dbReference type="Proteomes" id="UP000050761"/>
    </source>
</evidence>
<dbReference type="OrthoDB" id="5843674at2759"/>
<proteinExistence type="predicted"/>
<dbReference type="EMBL" id="UZAH01027363">
    <property type="protein sequence ID" value="VDO91011.1"/>
    <property type="molecule type" value="Genomic_DNA"/>
</dbReference>
<protein>
    <submittedName>
        <fullName evidence="4">DNA helicase</fullName>
    </submittedName>
</protein>
<organism evidence="3 4">
    <name type="scientific">Heligmosomoides polygyrus</name>
    <name type="common">Parasitic roundworm</name>
    <dbReference type="NCBI Taxonomy" id="6339"/>
    <lineage>
        <taxon>Eukaryota</taxon>
        <taxon>Metazoa</taxon>
        <taxon>Ecdysozoa</taxon>
        <taxon>Nematoda</taxon>
        <taxon>Chromadorea</taxon>
        <taxon>Rhabditida</taxon>
        <taxon>Rhabditina</taxon>
        <taxon>Rhabditomorpha</taxon>
        <taxon>Strongyloidea</taxon>
        <taxon>Heligmosomidae</taxon>
        <taxon>Heligmosomoides</taxon>
    </lineage>
</organism>
<name>A0A183FV38_HELPZ</name>
<gene>
    <name evidence="2" type="ORF">HPBE_LOCUS12125</name>
</gene>
<accession>A0A3P7YTW6</accession>
<evidence type="ECO:0000313" key="2">
    <source>
        <dbReference type="EMBL" id="VDO91011.1"/>
    </source>
</evidence>
<reference evidence="2 3" key="1">
    <citation type="submission" date="2018-11" db="EMBL/GenBank/DDBJ databases">
        <authorList>
            <consortium name="Pathogen Informatics"/>
        </authorList>
    </citation>
    <scope>NUCLEOTIDE SEQUENCE [LARGE SCALE GENOMIC DNA]</scope>
</reference>
<feature type="region of interest" description="Disordered" evidence="1">
    <location>
        <begin position="1"/>
        <end position="53"/>
    </location>
</feature>
<evidence type="ECO:0000256" key="1">
    <source>
        <dbReference type="SAM" id="MobiDB-lite"/>
    </source>
</evidence>
<dbReference type="WBParaSite" id="HPBE_0001212401-mRNA-1">
    <property type="protein sequence ID" value="HPBE_0001212401-mRNA-1"/>
    <property type="gene ID" value="HPBE_0001212401"/>
</dbReference>
<reference evidence="4" key="2">
    <citation type="submission" date="2019-09" db="UniProtKB">
        <authorList>
            <consortium name="WormBaseParasite"/>
        </authorList>
    </citation>
    <scope>IDENTIFICATION</scope>
</reference>
<keyword evidence="3" id="KW-1185">Reference proteome</keyword>
<evidence type="ECO:0000313" key="4">
    <source>
        <dbReference type="WBParaSite" id="HPBE_0001212401-mRNA-1"/>
    </source>
</evidence>